<reference evidence="2 3" key="1">
    <citation type="submission" date="2017-05" db="EMBL/GenBank/DDBJ databases">
        <authorList>
            <person name="Varghese N."/>
            <person name="Submissions S."/>
        </authorList>
    </citation>
    <scope>NUCLEOTIDE SEQUENCE [LARGE SCALE GENOMIC DNA]</scope>
    <source>
        <strain evidence="2 3">DSM 25457</strain>
    </source>
</reference>
<accession>A0ABY1QK57</accession>
<proteinExistence type="predicted"/>
<dbReference type="EMBL" id="FXUG01000016">
    <property type="protein sequence ID" value="SMP73108.1"/>
    <property type="molecule type" value="Genomic_DNA"/>
</dbReference>
<dbReference type="InterPro" id="IPR033469">
    <property type="entry name" value="CYTH-like_dom_sf"/>
</dbReference>
<protein>
    <submittedName>
        <fullName evidence="2">VTC domain-containing protein</fullName>
    </submittedName>
</protein>
<organism evidence="2 3">
    <name type="scientific">Neorhodopirellula lusitana</name>
    <dbReference type="NCBI Taxonomy" id="445327"/>
    <lineage>
        <taxon>Bacteria</taxon>
        <taxon>Pseudomonadati</taxon>
        <taxon>Planctomycetota</taxon>
        <taxon>Planctomycetia</taxon>
        <taxon>Pirellulales</taxon>
        <taxon>Pirellulaceae</taxon>
        <taxon>Neorhodopirellula</taxon>
    </lineage>
</organism>
<dbReference type="InterPro" id="IPR018966">
    <property type="entry name" value="VTC_domain"/>
</dbReference>
<dbReference type="SUPFAM" id="SSF55154">
    <property type="entry name" value="CYTH-like phosphatases"/>
    <property type="match status" value="1"/>
</dbReference>
<gene>
    <name evidence="2" type="ORF">SAMN06265222_11623</name>
</gene>
<name>A0ABY1QK57_9BACT</name>
<comment type="caution">
    <text evidence="2">The sequence shown here is derived from an EMBL/GenBank/DDBJ whole genome shotgun (WGS) entry which is preliminary data.</text>
</comment>
<evidence type="ECO:0000313" key="2">
    <source>
        <dbReference type="EMBL" id="SMP73108.1"/>
    </source>
</evidence>
<dbReference type="Proteomes" id="UP001158067">
    <property type="component" value="Unassembled WGS sequence"/>
</dbReference>
<dbReference type="InterPro" id="IPR042267">
    <property type="entry name" value="VTC_sf"/>
</dbReference>
<dbReference type="Pfam" id="PF09359">
    <property type="entry name" value="VTC"/>
    <property type="match status" value="1"/>
</dbReference>
<keyword evidence="3" id="KW-1185">Reference proteome</keyword>
<feature type="domain" description="VTC" evidence="1">
    <location>
        <begin position="10"/>
        <end position="236"/>
    </location>
</feature>
<dbReference type="Gene3D" id="3.20.100.30">
    <property type="entry name" value="VTC, catalytic tunnel domain"/>
    <property type="match status" value="1"/>
</dbReference>
<evidence type="ECO:0000313" key="3">
    <source>
        <dbReference type="Proteomes" id="UP001158067"/>
    </source>
</evidence>
<sequence>MSGSSRRTPRVEMKFVLDGAILEQVQDWAVDHLGIDKSCESDNRRSITALYLDTAKLDLLRGTGEAGKTSHRIRRDGNDQRLTIETKRTKKMVVRKNRSSVFESDLLPRLRSQCIGKVDGQETAEAWCGDWFLKRLTQRQLQPTVQVAFERFTRASVLNGEKLRLSIDSDMRVGPVDGWKLADGGLADSAGKFETLGDHLILKLKFRDQMPHLFKELLRAFPLPSVRFSKYQVAMAGRHHAFGCPQPVRGLSVTSETIPTECVSYA</sequence>
<evidence type="ECO:0000259" key="1">
    <source>
        <dbReference type="Pfam" id="PF09359"/>
    </source>
</evidence>
<dbReference type="RefSeq" id="WP_283434676.1">
    <property type="nucleotide sequence ID" value="NZ_FXUG01000016.1"/>
</dbReference>